<keyword evidence="6" id="KW-0406">Ion transport</keyword>
<keyword evidence="2" id="KW-0813">Transport</keyword>
<evidence type="ECO:0000256" key="5">
    <source>
        <dbReference type="ARBA" id="ARBA00022989"/>
    </source>
</evidence>
<dbReference type="GO" id="GO:1902600">
    <property type="term" value="P:proton transmembrane transport"/>
    <property type="evidence" value="ECO:0007669"/>
    <property type="project" value="UniProtKB-KW"/>
</dbReference>
<evidence type="ECO:0008006" key="11">
    <source>
        <dbReference type="Google" id="ProtNLM"/>
    </source>
</evidence>
<keyword evidence="5" id="KW-1133">Transmembrane helix</keyword>
<dbReference type="PANTHER" id="PTHR33650">
    <property type="entry name" value="CHLOROPLAST ENVELOPE MEMBRANE PROTEIN-RELATED"/>
    <property type="match status" value="1"/>
</dbReference>
<dbReference type="PANTHER" id="PTHR33650:SF1">
    <property type="entry name" value="CHLOROPLAST ENVELOPE MEMBRANE PROTEIN"/>
    <property type="match status" value="1"/>
</dbReference>
<organism evidence="10">
    <name type="scientific">Eutreptiella gymnastica</name>
    <dbReference type="NCBI Taxonomy" id="73025"/>
    <lineage>
        <taxon>Eukaryota</taxon>
        <taxon>Discoba</taxon>
        <taxon>Euglenozoa</taxon>
        <taxon>Euglenida</taxon>
        <taxon>Spirocuta</taxon>
        <taxon>Euglenophyceae</taxon>
        <taxon>Eutreptiales</taxon>
        <taxon>Eutreptiaceae</taxon>
        <taxon>Eutreptiella</taxon>
    </lineage>
</organism>
<feature type="region of interest" description="Disordered" evidence="9">
    <location>
        <begin position="89"/>
        <end position="125"/>
    </location>
</feature>
<comment type="subcellular location">
    <subcellularLocation>
        <location evidence="1">Membrane</location>
        <topology evidence="1">Multi-pass membrane protein</topology>
    </subcellularLocation>
</comment>
<sequence>MQHIRTASVFDTYGTPEPCVGGQEPRFFRRSTIALISLGATVALCGFGISSKASAAATQHVVWTTSVQATNAMTRISVPTGQRFDLKSIPSSGYAPQPSAPKPERVPESISMAGSTRPPTIAPLEHPSPVASPAMWVWIGRVLSSLIFLLGFRMCDKIEGKSAIAMVATTGETTEGADGTKKSKRAIIRSFFARPKKETLQPADPEDAQKAVALAEAEEDNQMETSSKSAAADEPFRLKMWQAAAGGLLAVVLVNSTLNSVVYSYLDTYSDALGLVERGGTEVAEKLMQAKEQLHYDMVMGHIPTMTQTELSEKLQEIGHELEEEHKVEQLHATANTISDAVVAFLVVATLINYKSAVSKYFKGVSNGFLTLSNTSQAFTLLLVSDTLVGFHSADGWDAVLKALGSHWGAEAESLESPISIFVATVPVGLDVAFRFWVYKELRALSPSTQVILDEIDG</sequence>
<name>A0A7S4GE91_9EUGL</name>
<comment type="similarity">
    <text evidence="8">Belongs to the CemA family.</text>
</comment>
<dbReference type="GO" id="GO:0016020">
    <property type="term" value="C:membrane"/>
    <property type="evidence" value="ECO:0007669"/>
    <property type="project" value="UniProtKB-SubCell"/>
</dbReference>
<keyword evidence="7" id="KW-0472">Membrane</keyword>
<gene>
    <name evidence="10" type="ORF">EGYM00163_LOCUS45561</name>
</gene>
<reference evidence="10" key="1">
    <citation type="submission" date="2021-01" db="EMBL/GenBank/DDBJ databases">
        <authorList>
            <person name="Corre E."/>
            <person name="Pelletier E."/>
            <person name="Niang G."/>
            <person name="Scheremetjew M."/>
            <person name="Finn R."/>
            <person name="Kale V."/>
            <person name="Holt S."/>
            <person name="Cochrane G."/>
            <person name="Meng A."/>
            <person name="Brown T."/>
            <person name="Cohen L."/>
        </authorList>
    </citation>
    <scope>NUCLEOTIDE SEQUENCE</scope>
    <source>
        <strain evidence="10">CCMP1594</strain>
    </source>
</reference>
<keyword evidence="3" id="KW-0812">Transmembrane</keyword>
<evidence type="ECO:0000313" key="10">
    <source>
        <dbReference type="EMBL" id="CAE0834261.1"/>
    </source>
</evidence>
<dbReference type="EMBL" id="HBJA01132607">
    <property type="protein sequence ID" value="CAE0834261.1"/>
    <property type="molecule type" value="Transcribed_RNA"/>
</dbReference>
<proteinExistence type="inferred from homology"/>
<evidence type="ECO:0000256" key="7">
    <source>
        <dbReference type="ARBA" id="ARBA00023136"/>
    </source>
</evidence>
<evidence type="ECO:0000256" key="2">
    <source>
        <dbReference type="ARBA" id="ARBA00022448"/>
    </source>
</evidence>
<evidence type="ECO:0000256" key="6">
    <source>
        <dbReference type="ARBA" id="ARBA00023065"/>
    </source>
</evidence>
<dbReference type="Pfam" id="PF03040">
    <property type="entry name" value="CemA"/>
    <property type="match status" value="1"/>
</dbReference>
<dbReference type="AlphaFoldDB" id="A0A7S4GE91"/>
<evidence type="ECO:0000256" key="4">
    <source>
        <dbReference type="ARBA" id="ARBA00022781"/>
    </source>
</evidence>
<evidence type="ECO:0000256" key="3">
    <source>
        <dbReference type="ARBA" id="ARBA00022692"/>
    </source>
</evidence>
<accession>A0A7S4GE91</accession>
<dbReference type="InterPro" id="IPR004282">
    <property type="entry name" value="CemA"/>
</dbReference>
<evidence type="ECO:0000256" key="8">
    <source>
        <dbReference type="ARBA" id="ARBA00043980"/>
    </source>
</evidence>
<evidence type="ECO:0000256" key="1">
    <source>
        <dbReference type="ARBA" id="ARBA00004141"/>
    </source>
</evidence>
<evidence type="ECO:0000256" key="9">
    <source>
        <dbReference type="SAM" id="MobiDB-lite"/>
    </source>
</evidence>
<keyword evidence="4" id="KW-0375">Hydrogen ion transport</keyword>
<protein>
    <recommendedName>
        <fullName evidence="11">Chloroplast envelope membrane protein</fullName>
    </recommendedName>
</protein>